<comment type="caution">
    <text evidence="6">The sequence shown here is derived from an EMBL/GenBank/DDBJ whole genome shotgun (WGS) entry which is preliminary data.</text>
</comment>
<keyword evidence="3 6" id="KW-0378">Hydrolase</keyword>
<name>A0ABT8RD34_9BACT</name>
<evidence type="ECO:0000256" key="1">
    <source>
        <dbReference type="ARBA" id="ARBA00022490"/>
    </source>
</evidence>
<evidence type="ECO:0000313" key="6">
    <source>
        <dbReference type="EMBL" id="MDO1450005.1"/>
    </source>
</evidence>
<keyword evidence="1" id="KW-0963">Cytoplasm</keyword>
<dbReference type="Gene3D" id="1.20.120.450">
    <property type="entry name" value="dinb family like domain"/>
    <property type="match status" value="1"/>
</dbReference>
<sequence length="178" mass="20757">MTTDTYTLQYPIGKFVAPAQITESIRKQWVEEIAQAPQKLKEAIHGLSAQQLDTPYRPGGWTIRQVIHHIPDSHMNAYIRMKLALTEQVPTIKPYEEQLWAELYDTYHTPVEVSVMLLENLHKRWVALLHALSETSWQRSYRHPQSGIVILTEVAGMYAWHGNHHIAHITSLRERMNW</sequence>
<keyword evidence="4" id="KW-0862">Zinc</keyword>
<evidence type="ECO:0000256" key="2">
    <source>
        <dbReference type="ARBA" id="ARBA00022723"/>
    </source>
</evidence>
<evidence type="ECO:0000313" key="7">
    <source>
        <dbReference type="Proteomes" id="UP001168528"/>
    </source>
</evidence>
<dbReference type="Pfam" id="PF12867">
    <property type="entry name" value="DinB_2"/>
    <property type="match status" value="1"/>
</dbReference>
<dbReference type="HAMAP" id="MF_01256">
    <property type="entry name" value="YfiT_hydrol"/>
    <property type="match status" value="1"/>
</dbReference>
<dbReference type="InterPro" id="IPR024775">
    <property type="entry name" value="DinB-like"/>
</dbReference>
<feature type="domain" description="DinB-like" evidence="5">
    <location>
        <begin position="33"/>
        <end position="169"/>
    </location>
</feature>
<dbReference type="GO" id="GO:0016787">
    <property type="term" value="F:hydrolase activity"/>
    <property type="evidence" value="ECO:0007669"/>
    <property type="project" value="UniProtKB-KW"/>
</dbReference>
<dbReference type="InterPro" id="IPR023774">
    <property type="entry name" value="Put_metal_dep_hydrolase_YfiT"/>
</dbReference>
<proteinExistence type="inferred from homology"/>
<gene>
    <name evidence="6" type="ORF">Q0590_27240</name>
</gene>
<accession>A0ABT8RD34</accession>
<protein>
    <submittedName>
        <fullName evidence="6">Metal-dependent hydrolase</fullName>
    </submittedName>
</protein>
<dbReference type="RefSeq" id="WP_302040806.1">
    <property type="nucleotide sequence ID" value="NZ_JAUKPO010000024.1"/>
</dbReference>
<evidence type="ECO:0000259" key="5">
    <source>
        <dbReference type="Pfam" id="PF12867"/>
    </source>
</evidence>
<evidence type="ECO:0000256" key="3">
    <source>
        <dbReference type="ARBA" id="ARBA00022801"/>
    </source>
</evidence>
<dbReference type="EMBL" id="JAUKPO010000024">
    <property type="protein sequence ID" value="MDO1450005.1"/>
    <property type="molecule type" value="Genomic_DNA"/>
</dbReference>
<organism evidence="6 7">
    <name type="scientific">Rhodocytophaga aerolata</name>
    <dbReference type="NCBI Taxonomy" id="455078"/>
    <lineage>
        <taxon>Bacteria</taxon>
        <taxon>Pseudomonadati</taxon>
        <taxon>Bacteroidota</taxon>
        <taxon>Cytophagia</taxon>
        <taxon>Cytophagales</taxon>
        <taxon>Rhodocytophagaceae</taxon>
        <taxon>Rhodocytophaga</taxon>
    </lineage>
</organism>
<dbReference type="SUPFAM" id="SSF109854">
    <property type="entry name" value="DinB/YfiT-like putative metalloenzymes"/>
    <property type="match status" value="1"/>
</dbReference>
<reference evidence="6" key="1">
    <citation type="submission" date="2023-07" db="EMBL/GenBank/DDBJ databases">
        <title>The genome sequence of Rhodocytophaga aerolata KACC 12507.</title>
        <authorList>
            <person name="Zhang X."/>
        </authorList>
    </citation>
    <scope>NUCLEOTIDE SEQUENCE</scope>
    <source>
        <strain evidence="6">KACC 12507</strain>
    </source>
</reference>
<dbReference type="NCBIfam" id="NF009807">
    <property type="entry name" value="PRK13291.1"/>
    <property type="match status" value="1"/>
</dbReference>
<dbReference type="InterPro" id="IPR034660">
    <property type="entry name" value="DinB/YfiT-like"/>
</dbReference>
<evidence type="ECO:0000256" key="4">
    <source>
        <dbReference type="ARBA" id="ARBA00022833"/>
    </source>
</evidence>
<keyword evidence="2" id="KW-0479">Metal-binding</keyword>
<keyword evidence="7" id="KW-1185">Reference proteome</keyword>
<dbReference type="Proteomes" id="UP001168528">
    <property type="component" value="Unassembled WGS sequence"/>
</dbReference>